<evidence type="ECO:0000256" key="6">
    <source>
        <dbReference type="ARBA" id="ARBA00022781"/>
    </source>
</evidence>
<evidence type="ECO:0000256" key="10">
    <source>
        <dbReference type="ARBA" id="ARBA00023136"/>
    </source>
</evidence>
<evidence type="ECO:0000256" key="11">
    <source>
        <dbReference type="ARBA" id="ARBA00023310"/>
    </source>
</evidence>
<evidence type="ECO:0000256" key="12">
    <source>
        <dbReference type="ARBA" id="ARBA00053067"/>
    </source>
</evidence>
<keyword evidence="9 14" id="KW-0496">Mitochondrion</keyword>
<evidence type="ECO:0000256" key="8">
    <source>
        <dbReference type="ARBA" id="ARBA00023065"/>
    </source>
</evidence>
<dbReference type="GO" id="GO:0015986">
    <property type="term" value="P:proton motive force-driven ATP synthesis"/>
    <property type="evidence" value="ECO:0007669"/>
    <property type="project" value="InterPro"/>
</dbReference>
<dbReference type="AlphaFoldDB" id="T2HWF9"/>
<proteinExistence type="inferred from homology"/>
<dbReference type="GO" id="GO:0045259">
    <property type="term" value="C:proton-transporting ATP synthase complex"/>
    <property type="evidence" value="ECO:0007669"/>
    <property type="project" value="UniProtKB-KW"/>
</dbReference>
<geneLocation type="mitochondrion" evidence="15"/>
<evidence type="ECO:0000256" key="3">
    <source>
        <dbReference type="ARBA" id="ARBA00022448"/>
    </source>
</evidence>
<evidence type="ECO:0000256" key="7">
    <source>
        <dbReference type="ARBA" id="ARBA00022989"/>
    </source>
</evidence>
<evidence type="ECO:0000256" key="1">
    <source>
        <dbReference type="ARBA" id="ARBA00004304"/>
    </source>
</evidence>
<organism evidence="15">
    <name type="scientific">Benthodesmus tenuis</name>
    <name type="common">slender frostfish</name>
    <dbReference type="NCBI Taxonomy" id="1219340"/>
    <lineage>
        <taxon>Eukaryota</taxon>
        <taxon>Metazoa</taxon>
        <taxon>Chordata</taxon>
        <taxon>Craniata</taxon>
        <taxon>Vertebrata</taxon>
        <taxon>Euteleostomi</taxon>
        <taxon>Actinopterygii</taxon>
        <taxon>Neopterygii</taxon>
        <taxon>Teleostei</taxon>
        <taxon>Neoteleostei</taxon>
        <taxon>Acanthomorphata</taxon>
        <taxon>Pelagiaria</taxon>
        <taxon>Scombriformes</taxon>
        <taxon>Trichiuridae</taxon>
        <taxon>Benthodesmus</taxon>
    </lineage>
</organism>
<evidence type="ECO:0000256" key="5">
    <source>
        <dbReference type="ARBA" id="ARBA00022692"/>
    </source>
</evidence>
<keyword evidence="6 14" id="KW-0375">Hydrogen ion transport</keyword>
<dbReference type="PANTHER" id="PTHR39937:SF1">
    <property type="entry name" value="ATP SYNTHASE PROTEIN 8"/>
    <property type="match status" value="1"/>
</dbReference>
<evidence type="ECO:0000256" key="4">
    <source>
        <dbReference type="ARBA" id="ARBA00022547"/>
    </source>
</evidence>
<comment type="subunit">
    <text evidence="13">Component of the ATP synthase complex composed at least of ATP5F1A/subunit alpha, ATP5F1B/subunit beta, ATP5MC1/subunit c (homooctomer), MT-ATP6/subunit a, MT-ATP8/subunit 8, ATP5ME/subunit e, ATP5MF/subunit f, ATP5MG/subunit g, ATP5MK/subunit k, ATP5MJ/subunit j, ATP5F1C/subunit gamma, ATP5F1D/subunit delta, ATP5F1E/subunit epsilon, ATP5PF/subunit F6, ATP5PB/subunit b, ATP5PD/subunit d, ATP5PO/subunit OSCP. ATP synthase complex consists of a soluble F(1) head domain (subunits alpha(3) and beta(3)) - the catalytic core - and a membrane F(0) domain - the membrane proton channel (subunits c, a, 8, e, f, g, k and j). These two domains are linked by a central stalk (subunits gamma, delta, and epsilon) rotating inside the F1 region and a stationary peripheral stalk (subunits F6, b, d, and OSCP).</text>
</comment>
<keyword evidence="4 14" id="KW-0138">CF(0)</keyword>
<protein>
    <recommendedName>
        <fullName evidence="14">ATP synthase complex subunit 8</fullName>
    </recommendedName>
</protein>
<comment type="similarity">
    <text evidence="2 14">Belongs to the ATPase protein 8 family.</text>
</comment>
<dbReference type="EMBL" id="AP012522">
    <property type="protein sequence ID" value="BAN83728.1"/>
    <property type="molecule type" value="Genomic_DNA"/>
</dbReference>
<dbReference type="GO" id="GO:0015078">
    <property type="term" value="F:proton transmembrane transporter activity"/>
    <property type="evidence" value="ECO:0007669"/>
    <property type="project" value="InterPro"/>
</dbReference>
<keyword evidence="3 14" id="KW-0813">Transport</keyword>
<reference evidence="15" key="2">
    <citation type="journal article" date="2013" name="PLoS ONE">
        <title>Evolutionary origin of the scombridae (tunas and mackerels): members of a paleogene adaptive radiation with 14 other pelagic fish families.</title>
        <authorList>
            <person name="Miya M."/>
            <person name="Friedman M."/>
            <person name="Satoh T.P."/>
            <person name="Takeshima H."/>
            <person name="Sado T."/>
            <person name="Iwasaki W."/>
            <person name="Yamanoue Y."/>
            <person name="Nakatani M."/>
            <person name="Mabuchi K."/>
            <person name="Inoue J.G."/>
            <person name="Poulsen J.Y."/>
            <person name="Fukunaga T."/>
            <person name="Sato Y."/>
            <person name="Nishida M."/>
        </authorList>
    </citation>
    <scope>NUCLEOTIDE SEQUENCE</scope>
</reference>
<sequence>MPQLNRAPWFASLALTWLVFLVIVSPKIITHIFSKSPTPLSTEKPKQRIWTWLWH</sequence>
<dbReference type="Pfam" id="PF00895">
    <property type="entry name" value="ATP-synt_8"/>
    <property type="match status" value="1"/>
</dbReference>
<evidence type="ECO:0000313" key="15">
    <source>
        <dbReference type="EMBL" id="BAN83728.1"/>
    </source>
</evidence>
<keyword evidence="8 14" id="KW-0406">Ion transport</keyword>
<evidence type="ECO:0000256" key="2">
    <source>
        <dbReference type="ARBA" id="ARBA00008892"/>
    </source>
</evidence>
<keyword evidence="11" id="KW-0066">ATP synthesis</keyword>
<accession>T2HWF9</accession>
<keyword evidence="10" id="KW-0472">Membrane</keyword>
<comment type="function">
    <text evidence="12">Subunit 8, of the mitochondrial membrane ATP synthase complex (F(1)F(0) ATP synthase or Complex V) that produces ATP from ADP in the presence of a proton gradient across the membrane which is generated by electron transport complexes of the respiratory chain. ATP synthase complex consist of a soluble F(1) head domain - the catalytic core - and a membrane F(1) domain - the membrane proton channel. These two domains are linked by a central stalk rotating inside the F(1) region and a stationary peripheral stalk. During catalysis, ATP synthesis in the catalytic domain of F(1) is coupled via a rotary mechanism of the central stalk subunits to proton translocation. In vivo, can only synthesize ATP although its ATP hydrolase activity can be activated artificially in vitro. Part of the complex F(0) domain.</text>
</comment>
<dbReference type="PANTHER" id="PTHR39937">
    <property type="entry name" value="ATP SYNTHASE PROTEIN 8"/>
    <property type="match status" value="1"/>
</dbReference>
<dbReference type="InterPro" id="IPR001421">
    <property type="entry name" value="ATP8_metazoa"/>
</dbReference>
<name>T2HWF9_9SCOM</name>
<evidence type="ECO:0000256" key="14">
    <source>
        <dbReference type="RuleBase" id="RU003661"/>
    </source>
</evidence>
<keyword evidence="7" id="KW-1133">Transmembrane helix</keyword>
<evidence type="ECO:0000256" key="9">
    <source>
        <dbReference type="ARBA" id="ARBA00023128"/>
    </source>
</evidence>
<keyword evidence="5 14" id="KW-0812">Transmembrane</keyword>
<comment type="subcellular location">
    <subcellularLocation>
        <location evidence="1 14">Mitochondrion membrane</location>
        <topology evidence="1 14">Single-pass membrane protein</topology>
    </subcellularLocation>
</comment>
<dbReference type="GO" id="GO:0031966">
    <property type="term" value="C:mitochondrial membrane"/>
    <property type="evidence" value="ECO:0007669"/>
    <property type="project" value="UniProtKB-SubCell"/>
</dbReference>
<dbReference type="InterPro" id="IPR050635">
    <property type="entry name" value="ATPase_protein_8"/>
</dbReference>
<gene>
    <name evidence="15" type="primary">ATPase 8</name>
</gene>
<reference evidence="15" key="1">
    <citation type="journal article" date="2013" name="Mol. Biol. Evol.">
        <title>MitoFish and MitoAnnotator: A Mitochondrial Genome Database of Fish with an Accurate and Automatic Annotation Pipeline.</title>
        <authorList>
            <person name="Iwasaki W."/>
            <person name="Fukunaga T."/>
            <person name="Isagozawa R."/>
            <person name="Yamada K."/>
            <person name="Maeda Y."/>
            <person name="Satoh T.P."/>
            <person name="Sado T."/>
            <person name="Mabuchi K."/>
            <person name="Takeshima H."/>
            <person name="Miya M."/>
            <person name="Nishida M."/>
        </authorList>
    </citation>
    <scope>NUCLEOTIDE SEQUENCE</scope>
</reference>
<evidence type="ECO:0000256" key="13">
    <source>
        <dbReference type="ARBA" id="ARBA00064647"/>
    </source>
</evidence>